<keyword evidence="8" id="KW-1185">Reference proteome</keyword>
<dbReference type="GO" id="GO:0000379">
    <property type="term" value="P:tRNA-type intron splice site recognition and cleavage"/>
    <property type="evidence" value="ECO:0007669"/>
    <property type="project" value="TreeGrafter"/>
</dbReference>
<accession>A0A177AZB2</accession>
<evidence type="ECO:0000256" key="3">
    <source>
        <dbReference type="ARBA" id="ARBA00022694"/>
    </source>
</evidence>
<dbReference type="GO" id="GO:0003676">
    <property type="term" value="F:nucleic acid binding"/>
    <property type="evidence" value="ECO:0007669"/>
    <property type="project" value="InterPro"/>
</dbReference>
<dbReference type="PANTHER" id="PTHR13070:SF0">
    <property type="entry name" value="TRNA-SPLICING ENDONUCLEASE SUBUNIT SEN34"/>
    <property type="match status" value="1"/>
</dbReference>
<evidence type="ECO:0000313" key="7">
    <source>
        <dbReference type="EMBL" id="OAF67359.1"/>
    </source>
</evidence>
<name>A0A177AZB2_9BILA</name>
<evidence type="ECO:0000256" key="4">
    <source>
        <dbReference type="ARBA" id="ARBA00023239"/>
    </source>
</evidence>
<dbReference type="InterPro" id="IPR011856">
    <property type="entry name" value="tRNA_endonuc-like_dom_sf"/>
</dbReference>
<evidence type="ECO:0000256" key="1">
    <source>
        <dbReference type="ARBA" id="ARBA00008078"/>
    </source>
</evidence>
<dbReference type="NCBIfam" id="TIGR00324">
    <property type="entry name" value="endA"/>
    <property type="match status" value="1"/>
</dbReference>
<evidence type="ECO:0000256" key="5">
    <source>
        <dbReference type="ARBA" id="ARBA00034031"/>
    </source>
</evidence>
<dbReference type="Gene3D" id="3.40.1350.10">
    <property type="match status" value="1"/>
</dbReference>
<dbReference type="Proteomes" id="UP000078046">
    <property type="component" value="Unassembled WGS sequence"/>
</dbReference>
<comment type="caution">
    <text evidence="7">The sequence shown here is derived from an EMBL/GenBank/DDBJ whole genome shotgun (WGS) entry which is preliminary data.</text>
</comment>
<organism evidence="7 8">
    <name type="scientific">Intoshia linei</name>
    <dbReference type="NCBI Taxonomy" id="1819745"/>
    <lineage>
        <taxon>Eukaryota</taxon>
        <taxon>Metazoa</taxon>
        <taxon>Spiralia</taxon>
        <taxon>Lophotrochozoa</taxon>
        <taxon>Mesozoa</taxon>
        <taxon>Orthonectida</taxon>
        <taxon>Rhopaluridae</taxon>
        <taxon>Intoshia</taxon>
    </lineage>
</organism>
<dbReference type="SUPFAM" id="SSF53032">
    <property type="entry name" value="tRNA-intron endonuclease catalytic domain-like"/>
    <property type="match status" value="1"/>
</dbReference>
<dbReference type="InterPro" id="IPR006677">
    <property type="entry name" value="tRNA_intron_Endonuc_cat-like"/>
</dbReference>
<dbReference type="CDD" id="cd22363">
    <property type="entry name" value="tRNA-intron_lyase_C"/>
    <property type="match status" value="1"/>
</dbReference>
<dbReference type="GO" id="GO:0005634">
    <property type="term" value="C:nucleus"/>
    <property type="evidence" value="ECO:0007669"/>
    <property type="project" value="UniProtKB-ARBA"/>
</dbReference>
<gene>
    <name evidence="7" type="ORF">A3Q56_04911</name>
</gene>
<comment type="catalytic activity">
    <reaction evidence="5">
        <text>pretRNA = a 3'-half-tRNA molecule with a 5'-OH end + a 5'-half-tRNA molecule with a 2',3'-cyclic phosphate end + an intron with a 2',3'-cyclic phosphate and a 5'-hydroxyl terminus.</text>
        <dbReference type="EC" id="4.6.1.16"/>
    </reaction>
</comment>
<evidence type="ECO:0000313" key="8">
    <source>
        <dbReference type="Proteomes" id="UP000078046"/>
    </source>
</evidence>
<dbReference type="InterPro" id="IPR036167">
    <property type="entry name" value="tRNA_intron_Endo_cat-like_sf"/>
</dbReference>
<reference evidence="7 8" key="1">
    <citation type="submission" date="2016-04" db="EMBL/GenBank/DDBJ databases">
        <title>The genome of Intoshia linei affirms orthonectids as highly simplified spiralians.</title>
        <authorList>
            <person name="Mikhailov K.V."/>
            <person name="Slusarev G.S."/>
            <person name="Nikitin M.A."/>
            <person name="Logacheva M.D."/>
            <person name="Penin A."/>
            <person name="Aleoshin V."/>
            <person name="Panchin Y.V."/>
        </authorList>
    </citation>
    <scope>NUCLEOTIDE SEQUENCE [LARGE SCALE GENOMIC DNA]</scope>
    <source>
        <strain evidence="7">Intl2013</strain>
        <tissue evidence="7">Whole animal</tissue>
    </source>
</reference>
<keyword evidence="3" id="KW-0819">tRNA processing</keyword>
<evidence type="ECO:0000259" key="6">
    <source>
        <dbReference type="Pfam" id="PF01974"/>
    </source>
</evidence>
<evidence type="ECO:0000256" key="2">
    <source>
        <dbReference type="ARBA" id="ARBA00012573"/>
    </source>
</evidence>
<sequence>MDYFNLAKCYAPELKSKNEICDSAQLKNNEKEFFSQQLISLRKQKLSFLQENNIELTSHQLERCLDGVNSNFIYSPIDSWNSSDTKLISKEELWRIYFNNEKFVLNFLIFQDLWKRGYFLTCGYKFGGDFMLYKEDPVICHSTYIIICKHATEEITTNDISQICRIAVSVKKIAVFATCNPKNAEKLHYQIENANFDYQSITWTESV</sequence>
<feature type="domain" description="tRNA intron endonuclease catalytic" evidence="6">
    <location>
        <begin position="103"/>
        <end position="179"/>
    </location>
</feature>
<dbReference type="GO" id="GO:0000213">
    <property type="term" value="F:tRNA-intron lyase activity"/>
    <property type="evidence" value="ECO:0007669"/>
    <property type="project" value="UniProtKB-EC"/>
</dbReference>
<dbReference type="AlphaFoldDB" id="A0A177AZB2"/>
<dbReference type="Pfam" id="PF01974">
    <property type="entry name" value="tRNA_int_endo"/>
    <property type="match status" value="1"/>
</dbReference>
<protein>
    <recommendedName>
        <fullName evidence="2">tRNA-intron lyase</fullName>
        <ecNumber evidence="2">4.6.1.16</ecNumber>
    </recommendedName>
</protein>
<keyword evidence="4" id="KW-0456">Lyase</keyword>
<dbReference type="EC" id="4.6.1.16" evidence="2"/>
<dbReference type="OrthoDB" id="48041at2759"/>
<dbReference type="PANTHER" id="PTHR13070">
    <property type="entry name" value="TRNA-SPLICING ENDONUCLEASE SUBUNIT SEN34-RELATED"/>
    <property type="match status" value="1"/>
</dbReference>
<comment type="similarity">
    <text evidence="1">Belongs to the tRNA-intron endonuclease family.</text>
</comment>
<dbReference type="EMBL" id="LWCA01000681">
    <property type="protein sequence ID" value="OAF67359.1"/>
    <property type="molecule type" value="Genomic_DNA"/>
</dbReference>
<proteinExistence type="inferred from homology"/>
<dbReference type="InterPro" id="IPR006676">
    <property type="entry name" value="tRNA_splic"/>
</dbReference>